<gene>
    <name evidence="1" type="ORF">BDA96_10G229500</name>
</gene>
<dbReference type="EMBL" id="CM027689">
    <property type="protein sequence ID" value="KAG0514859.1"/>
    <property type="molecule type" value="Genomic_DNA"/>
</dbReference>
<organism evidence="1 2">
    <name type="scientific">Sorghum bicolor</name>
    <name type="common">Sorghum</name>
    <name type="synonym">Sorghum vulgare</name>
    <dbReference type="NCBI Taxonomy" id="4558"/>
    <lineage>
        <taxon>Eukaryota</taxon>
        <taxon>Viridiplantae</taxon>
        <taxon>Streptophyta</taxon>
        <taxon>Embryophyta</taxon>
        <taxon>Tracheophyta</taxon>
        <taxon>Spermatophyta</taxon>
        <taxon>Magnoliopsida</taxon>
        <taxon>Liliopsida</taxon>
        <taxon>Poales</taxon>
        <taxon>Poaceae</taxon>
        <taxon>PACMAD clade</taxon>
        <taxon>Panicoideae</taxon>
        <taxon>Andropogonodae</taxon>
        <taxon>Andropogoneae</taxon>
        <taxon>Sorghinae</taxon>
        <taxon>Sorghum</taxon>
    </lineage>
</organism>
<dbReference type="Proteomes" id="UP000807115">
    <property type="component" value="Chromosome 10"/>
</dbReference>
<reference evidence="1" key="1">
    <citation type="journal article" date="2019" name="BMC Genomics">
        <title>A new reference genome for Sorghum bicolor reveals high levels of sequence similarity between sweet and grain genotypes: implications for the genetics of sugar metabolism.</title>
        <authorList>
            <person name="Cooper E.A."/>
            <person name="Brenton Z.W."/>
            <person name="Flinn B.S."/>
            <person name="Jenkins J."/>
            <person name="Shu S."/>
            <person name="Flowers D."/>
            <person name="Luo F."/>
            <person name="Wang Y."/>
            <person name="Xia P."/>
            <person name="Barry K."/>
            <person name="Daum C."/>
            <person name="Lipzen A."/>
            <person name="Yoshinaga Y."/>
            <person name="Schmutz J."/>
            <person name="Saski C."/>
            <person name="Vermerris W."/>
            <person name="Kresovich S."/>
        </authorList>
    </citation>
    <scope>NUCLEOTIDE SEQUENCE</scope>
</reference>
<accession>A0A921Q3J8</accession>
<comment type="caution">
    <text evidence="1">The sequence shown here is derived from an EMBL/GenBank/DDBJ whole genome shotgun (WGS) entry which is preliminary data.</text>
</comment>
<sequence length="71" mass="8253">MHRLVVLALAAKFPEHRVRGTRYDIERMGYIASSRSFKLRNAFHFLKEHVWDVVVGSGSFTCCFESNEFDS</sequence>
<evidence type="ECO:0000313" key="2">
    <source>
        <dbReference type="Proteomes" id="UP000807115"/>
    </source>
</evidence>
<protein>
    <submittedName>
        <fullName evidence="1">Uncharacterized protein</fullName>
    </submittedName>
</protein>
<reference evidence="1" key="2">
    <citation type="submission" date="2020-10" db="EMBL/GenBank/DDBJ databases">
        <authorList>
            <person name="Cooper E.A."/>
            <person name="Brenton Z.W."/>
            <person name="Flinn B.S."/>
            <person name="Jenkins J."/>
            <person name="Shu S."/>
            <person name="Flowers D."/>
            <person name="Luo F."/>
            <person name="Wang Y."/>
            <person name="Xia P."/>
            <person name="Barry K."/>
            <person name="Daum C."/>
            <person name="Lipzen A."/>
            <person name="Yoshinaga Y."/>
            <person name="Schmutz J."/>
            <person name="Saski C."/>
            <person name="Vermerris W."/>
            <person name="Kresovich S."/>
        </authorList>
    </citation>
    <scope>NUCLEOTIDE SEQUENCE</scope>
</reference>
<proteinExistence type="predicted"/>
<name>A0A921Q3J8_SORBI</name>
<evidence type="ECO:0000313" key="1">
    <source>
        <dbReference type="EMBL" id="KAG0514859.1"/>
    </source>
</evidence>
<dbReference type="AlphaFoldDB" id="A0A921Q3J8"/>